<dbReference type="KEGG" id="cqu:CpipJ_CPIJ001615"/>
<reference evidence="2" key="1">
    <citation type="submission" date="2007-03" db="EMBL/GenBank/DDBJ databases">
        <title>Annotation of Culex pipiens quinquefasciatus.</title>
        <authorList>
            <consortium name="The Broad Institute Genome Sequencing Platform"/>
            <person name="Atkinson P.W."/>
            <person name="Hemingway J."/>
            <person name="Christensen B.M."/>
            <person name="Higgs S."/>
            <person name="Kodira C."/>
            <person name="Hannick L."/>
            <person name="Megy K."/>
            <person name="O'Leary S."/>
            <person name="Pearson M."/>
            <person name="Haas B.J."/>
            <person name="Mauceli E."/>
            <person name="Wortman J.R."/>
            <person name="Lee N.H."/>
            <person name="Guigo R."/>
            <person name="Stanke M."/>
            <person name="Alvarado L."/>
            <person name="Amedeo P."/>
            <person name="Antoine C.H."/>
            <person name="Arensburger P."/>
            <person name="Bidwell S.L."/>
            <person name="Crawford M."/>
            <person name="Camaro F."/>
            <person name="Devon K."/>
            <person name="Engels R."/>
            <person name="Hammond M."/>
            <person name="Howarth C."/>
            <person name="Koehrsen M."/>
            <person name="Lawson D."/>
            <person name="Montgomery P."/>
            <person name="Nene V."/>
            <person name="Nusbaum C."/>
            <person name="Puiu D."/>
            <person name="Romero-Severson J."/>
            <person name="Severson D.W."/>
            <person name="Shumway M."/>
            <person name="Sisk P."/>
            <person name="Stolte C."/>
            <person name="Zeng Q."/>
            <person name="Eisenstadt E."/>
            <person name="Fraser-Liggett C."/>
            <person name="Strausberg R."/>
            <person name="Galagan J."/>
            <person name="Birren B."/>
            <person name="Collins F.H."/>
        </authorList>
    </citation>
    <scope>NUCLEOTIDE SEQUENCE [LARGE SCALE GENOMIC DNA]</scope>
    <source>
        <strain evidence="2">JHB</strain>
    </source>
</reference>
<dbReference type="InterPro" id="IPR027031">
    <property type="entry name" value="Gly-tRNA_synthase/POLG2"/>
</dbReference>
<evidence type="ECO:0000313" key="3">
    <source>
        <dbReference type="EnsemblMetazoa" id="CPIJ001615-PA"/>
    </source>
</evidence>
<dbReference type="eggNOG" id="KOG2298">
    <property type="taxonomic scope" value="Eukaryota"/>
</dbReference>
<dbReference type="SUPFAM" id="SSF55681">
    <property type="entry name" value="Class II aaRS and biotin synthetases"/>
    <property type="match status" value="1"/>
</dbReference>
<name>B0W371_CULQU</name>
<evidence type="ECO:0000313" key="4">
    <source>
        <dbReference type="Proteomes" id="UP000002320"/>
    </source>
</evidence>
<dbReference type="PANTHER" id="PTHR10745:SF0">
    <property type="entry name" value="GLYCINE--TRNA LIGASE"/>
    <property type="match status" value="1"/>
</dbReference>
<dbReference type="HOGENOM" id="CLU_895035_0_0_1"/>
<dbReference type="VEuPathDB" id="VectorBase:CPIJ001615"/>
<organism>
    <name type="scientific">Culex quinquefasciatus</name>
    <name type="common">Southern house mosquito</name>
    <name type="synonym">Culex pungens</name>
    <dbReference type="NCBI Taxonomy" id="7176"/>
    <lineage>
        <taxon>Eukaryota</taxon>
        <taxon>Metazoa</taxon>
        <taxon>Ecdysozoa</taxon>
        <taxon>Arthropoda</taxon>
        <taxon>Hexapoda</taxon>
        <taxon>Insecta</taxon>
        <taxon>Pterygota</taxon>
        <taxon>Neoptera</taxon>
        <taxon>Endopterygota</taxon>
        <taxon>Diptera</taxon>
        <taxon>Nematocera</taxon>
        <taxon>Culicoidea</taxon>
        <taxon>Culicidae</taxon>
        <taxon>Culicinae</taxon>
        <taxon>Culicini</taxon>
        <taxon>Culex</taxon>
        <taxon>Culex</taxon>
    </lineage>
</organism>
<evidence type="ECO:0000313" key="2">
    <source>
        <dbReference type="EMBL" id="EDS31214.1"/>
    </source>
</evidence>
<dbReference type="STRING" id="7176.B0W371"/>
<keyword evidence="4" id="KW-1185">Reference proteome</keyword>
<dbReference type="InterPro" id="IPR045864">
    <property type="entry name" value="aa-tRNA-synth_II/BPL/LPL"/>
</dbReference>
<dbReference type="EnsemblMetazoa" id="CPIJ001615-RA">
    <property type="protein sequence ID" value="CPIJ001615-PA"/>
    <property type="gene ID" value="CPIJ001615"/>
</dbReference>
<keyword evidence="1" id="KW-0175">Coiled coil</keyword>
<dbReference type="EMBL" id="DS231831">
    <property type="protein sequence ID" value="EDS31214.1"/>
    <property type="molecule type" value="Genomic_DNA"/>
</dbReference>
<dbReference type="GO" id="GO:0005739">
    <property type="term" value="C:mitochondrion"/>
    <property type="evidence" value="ECO:0007669"/>
    <property type="project" value="TreeGrafter"/>
</dbReference>
<feature type="coiled-coil region" evidence="1">
    <location>
        <begin position="273"/>
        <end position="300"/>
    </location>
</feature>
<dbReference type="GO" id="GO:0004820">
    <property type="term" value="F:glycine-tRNA ligase activity"/>
    <property type="evidence" value="ECO:0007669"/>
    <property type="project" value="TreeGrafter"/>
</dbReference>
<dbReference type="Proteomes" id="UP000002320">
    <property type="component" value="Unassembled WGS sequence"/>
</dbReference>
<dbReference type="Gene3D" id="3.30.40.230">
    <property type="match status" value="1"/>
</dbReference>
<dbReference type="GO" id="GO:0070150">
    <property type="term" value="P:mitochondrial glycyl-tRNA aminoacylation"/>
    <property type="evidence" value="ECO:0007669"/>
    <property type="project" value="TreeGrafter"/>
</dbReference>
<accession>B0W371</accession>
<dbReference type="PANTHER" id="PTHR10745">
    <property type="entry name" value="GLYCYL-TRNA SYNTHETASE/DNA POLYMERASE SUBUNIT GAMMA-2"/>
    <property type="match status" value="1"/>
</dbReference>
<proteinExistence type="predicted"/>
<evidence type="ECO:0000256" key="1">
    <source>
        <dbReference type="SAM" id="Coils"/>
    </source>
</evidence>
<dbReference type="AlphaFoldDB" id="B0W371"/>
<protein>
    <submittedName>
        <fullName evidence="2 3">Ccr4-not transcription complex</fullName>
    </submittedName>
</protein>
<dbReference type="Gene3D" id="1.50.10.20">
    <property type="match status" value="1"/>
</dbReference>
<reference evidence="3" key="2">
    <citation type="submission" date="2020-05" db="UniProtKB">
        <authorList>
            <consortium name="EnsemblMetazoa"/>
        </authorList>
    </citation>
    <scope>IDENTIFICATION</scope>
    <source>
        <strain evidence="3">JHB</strain>
    </source>
</reference>
<sequence>MNYVTPELLQHILSVLSHGKLREFGLDVRALCAAAVPGLFAGASTGGSSAVTLPGGLGSFGRSGHSQLPVAAVARNGHCLGQSGDGNRLHVYGLAGGLQEPPAEGWRQEKHGAGCGQDYFVDVLDPSAAKQPVEVRWNGRTATTYTDITMLVALGDDLSRLDQRAIIDGVAAIQRPDKSFICVLCRGRLCHAERLETRRIGSVCLCRSTYHIPDCWLRRVSSFAVSRVLRAGGAEAILTPEAVLKSLGHVDRFADLVVKDVKNGNCFRLDQLIKDHLEKLASAKDATKELKDECEDAQRIFANFKRLPEFS</sequence>
<gene>
    <name evidence="3" type="primary">6032582</name>
    <name evidence="2" type="ORF">CpipJ_CPIJ001615</name>
</gene>
<dbReference type="InParanoid" id="B0W371"/>